<dbReference type="SUPFAM" id="SSF53335">
    <property type="entry name" value="S-adenosyl-L-methionine-dependent methyltransferases"/>
    <property type="match status" value="1"/>
</dbReference>
<dbReference type="AlphaFoldDB" id="A0A8J7MQI2"/>
<reference evidence="1" key="1">
    <citation type="submission" date="2021-01" db="EMBL/GenBank/DDBJ databases">
        <title>Genome seq and assembly of Tabrizicola sp. KVB23.</title>
        <authorList>
            <person name="Chhetri G."/>
        </authorList>
    </citation>
    <scope>NUCLEOTIDE SEQUENCE</scope>
    <source>
        <strain evidence="1">KVB23</strain>
    </source>
</reference>
<dbReference type="InterPro" id="IPR029063">
    <property type="entry name" value="SAM-dependent_MTases_sf"/>
</dbReference>
<dbReference type="EMBL" id="JAESVP010000001">
    <property type="protein sequence ID" value="MBL4927044.1"/>
    <property type="molecule type" value="Genomic_DNA"/>
</dbReference>
<protein>
    <submittedName>
        <fullName evidence="1">Uncharacterized protein</fullName>
    </submittedName>
</protein>
<evidence type="ECO:0000313" key="2">
    <source>
        <dbReference type="Proteomes" id="UP000619033"/>
    </source>
</evidence>
<keyword evidence="2" id="KW-1185">Reference proteome</keyword>
<comment type="caution">
    <text evidence="1">The sequence shown here is derived from an EMBL/GenBank/DDBJ whole genome shotgun (WGS) entry which is preliminary data.</text>
</comment>
<sequence>MFSTDPEVYGAGLDLRSAAARIETGLRPLVIALAQEIRPPFTPARRRAILGALHIAQEQVIRLGQITARYFVESQDPLAARLDFLRRSRSLSLWYDCTTRLEQVIHQRPLPLLPDVPADSTLERLFEHLHLALSPTAPALIEDGRHGDIPLPMGRFLHLIRAAGRLLRAMDRPEPWSFLDVGCGLGLKLLAAQEMFDYLEGIEITPATARRAKTLLATARRNRAAAEATPTPWLTGNLPLARTHIHFGNALDFPDYGNFDVIYAYRPIANTAQRHLLEHRIVAQARPGALLILPYPDAEATGCYTLAPGLYWKQAPGLTTASLLARAAHIGPQRAVPVAERHSDEGFVAPLAQALRHWGHLP</sequence>
<evidence type="ECO:0000313" key="1">
    <source>
        <dbReference type="EMBL" id="MBL4927044.1"/>
    </source>
</evidence>
<accession>A0A8J7MQI2</accession>
<dbReference type="RefSeq" id="WP_202658151.1">
    <property type="nucleotide sequence ID" value="NZ_JAESVP010000001.1"/>
</dbReference>
<organism evidence="1 2">
    <name type="scientific">Fuscibacter oryzae</name>
    <dbReference type="NCBI Taxonomy" id="2803939"/>
    <lineage>
        <taxon>Bacteria</taxon>
        <taxon>Pseudomonadati</taxon>
        <taxon>Pseudomonadota</taxon>
        <taxon>Alphaproteobacteria</taxon>
        <taxon>Rhodobacterales</taxon>
        <taxon>Paracoccaceae</taxon>
        <taxon>Fuscibacter</taxon>
    </lineage>
</organism>
<dbReference type="Proteomes" id="UP000619033">
    <property type="component" value="Unassembled WGS sequence"/>
</dbReference>
<dbReference type="Gene3D" id="3.40.50.150">
    <property type="entry name" value="Vaccinia Virus protein VP39"/>
    <property type="match status" value="1"/>
</dbReference>
<name>A0A8J7MQI2_9RHOB</name>
<gene>
    <name evidence="1" type="ORF">JI744_02885</name>
</gene>
<proteinExistence type="predicted"/>